<accession>A0A811K526</accession>
<dbReference type="EMBL" id="CAJFDH010000002">
    <property type="protein sequence ID" value="CAD5210452.1"/>
    <property type="molecule type" value="Genomic_DNA"/>
</dbReference>
<dbReference type="AlphaFoldDB" id="A0A811K526"/>
<gene>
    <name evidence="2" type="ORF">BOKJ2_LOCUS3201</name>
</gene>
<protein>
    <submittedName>
        <fullName evidence="2">Uncharacterized protein</fullName>
    </submittedName>
</protein>
<organism evidence="2 3">
    <name type="scientific">Bursaphelenchus okinawaensis</name>
    <dbReference type="NCBI Taxonomy" id="465554"/>
    <lineage>
        <taxon>Eukaryota</taxon>
        <taxon>Metazoa</taxon>
        <taxon>Ecdysozoa</taxon>
        <taxon>Nematoda</taxon>
        <taxon>Chromadorea</taxon>
        <taxon>Rhabditida</taxon>
        <taxon>Tylenchina</taxon>
        <taxon>Tylenchomorpha</taxon>
        <taxon>Aphelenchoidea</taxon>
        <taxon>Aphelenchoididae</taxon>
        <taxon>Bursaphelenchus</taxon>
    </lineage>
</organism>
<keyword evidence="3" id="KW-1185">Reference proteome</keyword>
<dbReference type="EMBL" id="CAJFCW020000002">
    <property type="protein sequence ID" value="CAG9091390.1"/>
    <property type="molecule type" value="Genomic_DNA"/>
</dbReference>
<dbReference type="Proteomes" id="UP000614601">
    <property type="component" value="Unassembled WGS sequence"/>
</dbReference>
<name>A0A811K526_9BILA</name>
<sequence length="342" mass="38240">MQCYAPSGVILIHAREQYPNIKFEKLPANAFKDWSALGTLDNEVVYHLGHTTKDKSFTQTPQLKSYAASAPAPLLIREPHGINGNLSTVMFEIEKSNINGASINVFWFSGERRRWTLAGLNSDYSDRVYFLGSEYMSVDPENVIKIKPLLITDFKQRRMVSFADISSKLPKAIVESHEKCWNNLPSNSYCVNVEGEDRTEIVDRPNPIRLYKNVLVYAICCTVENGCIKDVENQRCSYFVNDRNTGRDFYIDDDTNWTNDANKKPAVLFPSISDSDPFFTLDNSTTVAPDPPGPPGPPSPPAPPGPAGQCCGPWSSFSVFGKATKLIAYFFEINYISHVATL</sequence>
<evidence type="ECO:0000256" key="1">
    <source>
        <dbReference type="SAM" id="MobiDB-lite"/>
    </source>
</evidence>
<evidence type="ECO:0000313" key="3">
    <source>
        <dbReference type="Proteomes" id="UP000614601"/>
    </source>
</evidence>
<evidence type="ECO:0000313" key="2">
    <source>
        <dbReference type="EMBL" id="CAD5210452.1"/>
    </source>
</evidence>
<dbReference type="Proteomes" id="UP000783686">
    <property type="component" value="Unassembled WGS sequence"/>
</dbReference>
<comment type="caution">
    <text evidence="2">The sequence shown here is derived from an EMBL/GenBank/DDBJ whole genome shotgun (WGS) entry which is preliminary data.</text>
</comment>
<proteinExistence type="predicted"/>
<feature type="region of interest" description="Disordered" evidence="1">
    <location>
        <begin position="282"/>
        <end position="308"/>
    </location>
</feature>
<feature type="compositionally biased region" description="Pro residues" evidence="1">
    <location>
        <begin position="289"/>
        <end position="306"/>
    </location>
</feature>
<reference evidence="2" key="1">
    <citation type="submission" date="2020-09" db="EMBL/GenBank/DDBJ databases">
        <authorList>
            <person name="Kikuchi T."/>
        </authorList>
    </citation>
    <scope>NUCLEOTIDE SEQUENCE</scope>
    <source>
        <strain evidence="2">SH1</strain>
    </source>
</reference>